<evidence type="ECO:0000313" key="2">
    <source>
        <dbReference type="EMBL" id="MUP39636.1"/>
    </source>
</evidence>
<organism evidence="2 5">
    <name type="scientific">Labilibaculum euxinus</name>
    <dbReference type="NCBI Taxonomy" id="2686357"/>
    <lineage>
        <taxon>Bacteria</taxon>
        <taxon>Pseudomonadati</taxon>
        <taxon>Bacteroidota</taxon>
        <taxon>Bacteroidia</taxon>
        <taxon>Marinilabiliales</taxon>
        <taxon>Marinifilaceae</taxon>
        <taxon>Labilibaculum</taxon>
    </lineage>
</organism>
<keyword evidence="4" id="KW-1185">Reference proteome</keyword>
<feature type="domain" description="Polysaccharide pyruvyl transferase" evidence="1">
    <location>
        <begin position="20"/>
        <end position="299"/>
    </location>
</feature>
<dbReference type="Proteomes" id="UP000462449">
    <property type="component" value="Unassembled WGS sequence"/>
</dbReference>
<name>A0A7M4DAF7_9BACT</name>
<reference evidence="3 4" key="1">
    <citation type="submission" date="2019-11" db="EMBL/GenBank/DDBJ databases">
        <title>Draft genome sequence of Labilibaculum sp. strain SYP isolated from Black Sea.</title>
        <authorList>
            <person name="Yadav S."/>
            <person name="Villanueva L."/>
        </authorList>
    </citation>
    <scope>NUCLEOTIDE SEQUENCE [LARGE SCALE GENOMIC DNA]</scope>
    <source>
        <strain evidence="3 4">44</strain>
    </source>
</reference>
<dbReference type="InterPro" id="IPR007345">
    <property type="entry name" value="Polysacch_pyruvyl_Trfase"/>
</dbReference>
<dbReference type="OrthoDB" id="9799278at2"/>
<dbReference type="Proteomes" id="UP000285951">
    <property type="component" value="Unassembled WGS sequence"/>
</dbReference>
<evidence type="ECO:0000313" key="5">
    <source>
        <dbReference type="Proteomes" id="UP000462449"/>
    </source>
</evidence>
<sequence length="363" mass="42443">MEEIKKDIRVGVLTLPYDANYGWILQHYALLNSLNECGYNPISIQRKWNKQDNRSMIYHIKKWVYYNILTKNIYSFYKNNITPKTEIYDTQESIKGLSKYKLDAVVVGSDQVWRTEFTSGVGDNYFLDFIDSKHTSKIAYAASFGIDEWKEGVEKTEKIKSLLEDFTYISVRENTGIDLCKNHFNLEVESVIDPTLLLDKDQYNKLLVGTTECFKKPTLVTYILDYNKDKSDVVKQVSNKLNLKVFDLYPKKKRICNYYKSVKTWLRAYRDSDFVVTDSFHGTVFSIIYNKPFITIANKERGLTRFTSLLNIVGLSSRLIFTLEDILDNNLITEEIDYSKVNSIVKKQQEKSLSLFHKYIKSK</sequence>
<dbReference type="AlphaFoldDB" id="A0A7M4DAF7"/>
<evidence type="ECO:0000313" key="3">
    <source>
        <dbReference type="EMBL" id="MVB08841.1"/>
    </source>
</evidence>
<dbReference type="EMBL" id="QTZN02000055">
    <property type="protein sequence ID" value="MVB08841.1"/>
    <property type="molecule type" value="Genomic_DNA"/>
</dbReference>
<dbReference type="GO" id="GO:0016740">
    <property type="term" value="F:transferase activity"/>
    <property type="evidence" value="ECO:0007669"/>
    <property type="project" value="UniProtKB-KW"/>
</dbReference>
<protein>
    <submittedName>
        <fullName evidence="2">Polysaccharide pyruvyl transferase family protein</fullName>
    </submittedName>
</protein>
<evidence type="ECO:0000313" key="4">
    <source>
        <dbReference type="Proteomes" id="UP000285951"/>
    </source>
</evidence>
<evidence type="ECO:0000259" key="1">
    <source>
        <dbReference type="Pfam" id="PF04230"/>
    </source>
</evidence>
<dbReference type="RefSeq" id="WP_156197022.1">
    <property type="nucleotide sequence ID" value="NZ_QTZN02000055.1"/>
</dbReference>
<dbReference type="EMBL" id="WOTW01000055">
    <property type="protein sequence ID" value="MUP39636.1"/>
    <property type="molecule type" value="Genomic_DNA"/>
</dbReference>
<dbReference type="Pfam" id="PF04230">
    <property type="entry name" value="PS_pyruv_trans"/>
    <property type="match status" value="1"/>
</dbReference>
<comment type="caution">
    <text evidence="2">The sequence shown here is derived from an EMBL/GenBank/DDBJ whole genome shotgun (WGS) entry which is preliminary data.</text>
</comment>
<keyword evidence="2" id="KW-0808">Transferase</keyword>
<reference evidence="2 5" key="2">
    <citation type="submission" date="2019-12" db="EMBL/GenBank/DDBJ databases">
        <title>Draft genome sequence of Labilibaculum sp. strain 44 isolated from deep waters of Black Sea.</title>
        <authorList>
            <person name="Yadav S."/>
            <person name="Villanueva L."/>
        </authorList>
    </citation>
    <scope>NUCLEOTIDE SEQUENCE [LARGE SCALE GENOMIC DNA]</scope>
    <source>
        <strain evidence="2 5">44</strain>
    </source>
</reference>
<accession>A0A7M4DAF7</accession>
<gene>
    <name evidence="3" type="ORF">DWB62_017620</name>
    <name evidence="2" type="ORF">GNY23_17620</name>
</gene>
<proteinExistence type="predicted"/>